<gene>
    <name evidence="4" type="ORF">DCG65_01335</name>
</gene>
<dbReference type="EMBL" id="DMBR01000038">
    <property type="protein sequence ID" value="HAE93171.1"/>
    <property type="molecule type" value="Genomic_DNA"/>
</dbReference>
<dbReference type="InterPro" id="IPR026891">
    <property type="entry name" value="Fn3-like"/>
</dbReference>
<dbReference type="PRINTS" id="PR00133">
    <property type="entry name" value="GLHYDRLASE3"/>
</dbReference>
<dbReference type="InterPro" id="IPR050288">
    <property type="entry name" value="Cellulose_deg_GH3"/>
</dbReference>
<dbReference type="AlphaFoldDB" id="A0A3B9KWV8"/>
<dbReference type="PANTHER" id="PTHR42715:SF3">
    <property type="entry name" value="BETA-GLUCOSIDASE B-RELATED"/>
    <property type="match status" value="1"/>
</dbReference>
<dbReference type="Proteomes" id="UP000259173">
    <property type="component" value="Unassembled WGS sequence"/>
</dbReference>
<dbReference type="SUPFAM" id="SSF51445">
    <property type="entry name" value="(Trans)glycosidases"/>
    <property type="match status" value="1"/>
</dbReference>
<dbReference type="PANTHER" id="PTHR42715">
    <property type="entry name" value="BETA-GLUCOSIDASE"/>
    <property type="match status" value="1"/>
</dbReference>
<accession>A0A3B9KWV8</accession>
<dbReference type="GO" id="GO:0008422">
    <property type="term" value="F:beta-glucosidase activity"/>
    <property type="evidence" value="ECO:0007669"/>
    <property type="project" value="TreeGrafter"/>
</dbReference>
<sequence length="711" mass="77392">MKLSEQDANHGRQGIDVEQVLGCLTLEEKVAMMSGSGFYRIYKEAKKWGAMPYPAGGSNERLGIEGLKFCDGPRGVIVGHSTCFPCSMARGATFDRDLEVRIGEVMAVEARAQGVNLLGNVCINLLRHPAWGRAQETYGEESYHLGEMGAALSRGTQHHNVIATVKHYALNSLENTRFELDVRVDDRPLYEVYLPHFRKVIEAGCLSVMSAYNKVNGNYCGQDKRLLTDILRGEWGFEGFVHSDWVLGVYSPHGAAAGLDIENPEPAWFGKRLLDAINSGDISEEVPDVAVRRILMTLDQLARQQDPLDAYPPDLVASSAHTAIALEAAEKSAVLLKNESLLPLSPSRTAKLGVFGRLADLENTGDRGSSRVSPPYIRTPLEGLRDYLGAERVTLGGDEGDLDAATRAAAACDAAVVVVGYTALEEGEYIPSDINLGQEELPDTLRAILDGAKQGGQGKAIGGDRASLDLPDDQVALIRAVVSANPATIVVIVAGSAVMVESWHEAAPAILQTFYAGMEGGTALARLVFGETSPSGRLPFTVARNANDYPAFDRTAKEIEYDYWHGYQKFERERHTPRYAFGHGLSYSRFAYSDLTARRLEDGGLEARLTVENTGDCAAIDTPQLYIGWPGRTVERPGKSLRGFERVHLAPGERSEVCFRIAPRDLAWFDPIAHSWKIEAGPYRLIAATSAADADGLEVTLNIAQEEDLGV</sequence>
<protein>
    <submittedName>
        <fullName evidence="4">Glycosyl hydrolase</fullName>
    </submittedName>
</protein>
<dbReference type="SMART" id="SM01217">
    <property type="entry name" value="Fn3_like"/>
    <property type="match status" value="1"/>
</dbReference>
<proteinExistence type="inferred from homology"/>
<comment type="caution">
    <text evidence="4">The sequence shown here is derived from an EMBL/GenBank/DDBJ whole genome shotgun (WGS) entry which is preliminary data.</text>
</comment>
<organism evidence="4 5">
    <name type="scientific">Hyphomonas atlantica</name>
    <dbReference type="NCBI Taxonomy" id="1280948"/>
    <lineage>
        <taxon>Bacteria</taxon>
        <taxon>Pseudomonadati</taxon>
        <taxon>Pseudomonadota</taxon>
        <taxon>Alphaproteobacteria</taxon>
        <taxon>Hyphomonadales</taxon>
        <taxon>Hyphomonadaceae</taxon>
        <taxon>Hyphomonas</taxon>
    </lineage>
</organism>
<dbReference type="Pfam" id="PF01915">
    <property type="entry name" value="Glyco_hydro_3_C"/>
    <property type="match status" value="1"/>
</dbReference>
<dbReference type="SUPFAM" id="SSF52279">
    <property type="entry name" value="Beta-D-glucan exohydrolase, C-terminal domain"/>
    <property type="match status" value="1"/>
</dbReference>
<name>A0A3B9KWV8_9PROT</name>
<dbReference type="Pfam" id="PF00933">
    <property type="entry name" value="Glyco_hydro_3"/>
    <property type="match status" value="1"/>
</dbReference>
<dbReference type="Gene3D" id="3.40.50.1700">
    <property type="entry name" value="Glycoside hydrolase family 3 C-terminal domain"/>
    <property type="match status" value="1"/>
</dbReference>
<keyword evidence="2 4" id="KW-0378">Hydrolase</keyword>
<dbReference type="InterPro" id="IPR002772">
    <property type="entry name" value="Glyco_hydro_3_C"/>
</dbReference>
<evidence type="ECO:0000256" key="1">
    <source>
        <dbReference type="ARBA" id="ARBA00005336"/>
    </source>
</evidence>
<dbReference type="GO" id="GO:0009251">
    <property type="term" value="P:glucan catabolic process"/>
    <property type="evidence" value="ECO:0007669"/>
    <property type="project" value="TreeGrafter"/>
</dbReference>
<dbReference type="Gene3D" id="2.60.40.10">
    <property type="entry name" value="Immunoglobulins"/>
    <property type="match status" value="1"/>
</dbReference>
<feature type="domain" description="Fibronectin type III-like" evidence="3">
    <location>
        <begin position="621"/>
        <end position="691"/>
    </location>
</feature>
<reference evidence="4 5" key="1">
    <citation type="journal article" date="2018" name="Nat. Biotechnol.">
        <title>A standardized bacterial taxonomy based on genome phylogeny substantially revises the tree of life.</title>
        <authorList>
            <person name="Parks D.H."/>
            <person name="Chuvochina M."/>
            <person name="Waite D.W."/>
            <person name="Rinke C."/>
            <person name="Skarshewski A."/>
            <person name="Chaumeil P.A."/>
            <person name="Hugenholtz P."/>
        </authorList>
    </citation>
    <scope>NUCLEOTIDE SEQUENCE [LARGE SCALE GENOMIC DNA]</scope>
    <source>
        <strain evidence="4">UBA8557</strain>
    </source>
</reference>
<comment type="similarity">
    <text evidence="1">Belongs to the glycosyl hydrolase 3 family.</text>
</comment>
<dbReference type="InterPro" id="IPR001764">
    <property type="entry name" value="Glyco_hydro_3_N"/>
</dbReference>
<evidence type="ECO:0000256" key="2">
    <source>
        <dbReference type="ARBA" id="ARBA00022801"/>
    </source>
</evidence>
<dbReference type="InterPro" id="IPR013783">
    <property type="entry name" value="Ig-like_fold"/>
</dbReference>
<dbReference type="InterPro" id="IPR036962">
    <property type="entry name" value="Glyco_hydro_3_N_sf"/>
</dbReference>
<evidence type="ECO:0000259" key="3">
    <source>
        <dbReference type="SMART" id="SM01217"/>
    </source>
</evidence>
<evidence type="ECO:0000313" key="5">
    <source>
        <dbReference type="Proteomes" id="UP000259173"/>
    </source>
</evidence>
<dbReference type="InterPro" id="IPR017853">
    <property type="entry name" value="GH"/>
</dbReference>
<dbReference type="Pfam" id="PF14310">
    <property type="entry name" value="Fn3-like"/>
    <property type="match status" value="1"/>
</dbReference>
<dbReference type="InterPro" id="IPR036881">
    <property type="entry name" value="Glyco_hydro_3_C_sf"/>
</dbReference>
<dbReference type="Gene3D" id="3.20.20.300">
    <property type="entry name" value="Glycoside hydrolase, family 3, N-terminal domain"/>
    <property type="match status" value="1"/>
</dbReference>
<evidence type="ECO:0000313" key="4">
    <source>
        <dbReference type="EMBL" id="HAE93171.1"/>
    </source>
</evidence>